<dbReference type="AlphaFoldDB" id="Q6KIN7"/>
<organism evidence="3 4">
    <name type="scientific">Mycoplasma mobile (strain ATCC 43663 / 163K / NCTC 11711)</name>
    <name type="common">Mesomycoplasma mobile</name>
    <dbReference type="NCBI Taxonomy" id="267748"/>
    <lineage>
        <taxon>Bacteria</taxon>
        <taxon>Bacillati</taxon>
        <taxon>Mycoplasmatota</taxon>
        <taxon>Mycoplasmoidales</taxon>
        <taxon>Metamycoplasmataceae</taxon>
        <taxon>Mesomycoplasma</taxon>
    </lineage>
</organism>
<dbReference type="Gene3D" id="1.10.10.10">
    <property type="entry name" value="Winged helix-like DNA-binding domain superfamily/Winged helix DNA-binding domain"/>
    <property type="match status" value="1"/>
</dbReference>
<reference evidence="3 4" key="1">
    <citation type="journal article" date="2004" name="Genome Res.">
        <title>The complete genome and proteome of Mycoplasma mobile.</title>
        <authorList>
            <person name="Jaffe J.D."/>
            <person name="Stange-Thomann N."/>
            <person name="Smith C."/>
            <person name="DeCaprio D."/>
            <person name="Fisher S."/>
            <person name="Butler J."/>
            <person name="Calvo S."/>
            <person name="Elkins T."/>
            <person name="FitzGerald M.G."/>
            <person name="Hafez N."/>
            <person name="Kodira C.D."/>
            <person name="Major J."/>
            <person name="Wang S."/>
            <person name="Wilkinson J."/>
            <person name="Nicol R."/>
            <person name="Nusbaum C."/>
            <person name="Birren B."/>
            <person name="Berg H.C."/>
            <person name="Church G.M."/>
        </authorList>
    </citation>
    <scope>NUCLEOTIDE SEQUENCE [LARGE SCALE GENOMIC DNA]</scope>
    <source>
        <strain evidence="4">ATCC 43663 / 163K / NCTC 11711</strain>
    </source>
</reference>
<dbReference type="HOGENOM" id="CLU_129218_2_0_14"/>
<dbReference type="STRING" id="267748.MMOB0530"/>
<comment type="function">
    <text evidence="2">Might take part in the signal recognition particle (SRP) pathway. This is inferred from the conservation of its genetic proximity to ftsY/ffh. May be a regulatory protein.</text>
</comment>
<dbReference type="OrthoDB" id="399219at2"/>
<dbReference type="KEGG" id="mmo:MMOB0530"/>
<evidence type="ECO:0000313" key="3">
    <source>
        <dbReference type="EMBL" id="AAT27539.1"/>
    </source>
</evidence>
<proteinExistence type="inferred from homology"/>
<accession>Q6KIN7</accession>
<dbReference type="PANTHER" id="PTHR40083">
    <property type="entry name" value="UPF0122 PROTEIN CBO2450/CLC_2298"/>
    <property type="match status" value="1"/>
</dbReference>
<dbReference type="RefSeq" id="WP_011264573.1">
    <property type="nucleotide sequence ID" value="NC_006908.1"/>
</dbReference>
<dbReference type="Proteomes" id="UP000009072">
    <property type="component" value="Chromosome"/>
</dbReference>
<dbReference type="InterPro" id="IPR013324">
    <property type="entry name" value="RNA_pol_sigma_r3/r4-like"/>
</dbReference>
<dbReference type="PANTHER" id="PTHR40083:SF1">
    <property type="entry name" value="UPF0122 PROTEIN YLXM"/>
    <property type="match status" value="1"/>
</dbReference>
<evidence type="ECO:0000313" key="4">
    <source>
        <dbReference type="Proteomes" id="UP000009072"/>
    </source>
</evidence>
<gene>
    <name evidence="3" type="ordered locus">MMOB0530</name>
</gene>
<dbReference type="InterPro" id="IPR007394">
    <property type="entry name" value="UPF0122"/>
</dbReference>
<sequence length="75" mass="8854">MEKNTIKELEDIALLLEKFENFLTENQRKVLSYRFLEDYSYQEIADILKISKPASYDAVNKAKQKLLDISKKLQV</sequence>
<dbReference type="InterPro" id="IPR036388">
    <property type="entry name" value="WH-like_DNA-bd_sf"/>
</dbReference>
<evidence type="ECO:0000256" key="1">
    <source>
        <dbReference type="ARBA" id="ARBA00008720"/>
    </source>
</evidence>
<dbReference type="Pfam" id="PF04297">
    <property type="entry name" value="UPF0122"/>
    <property type="match status" value="1"/>
</dbReference>
<dbReference type="EMBL" id="AE017308">
    <property type="protein sequence ID" value="AAT27539.1"/>
    <property type="molecule type" value="Genomic_DNA"/>
</dbReference>
<comment type="similarity">
    <text evidence="1">Belongs to the UPF0122 family.</text>
</comment>
<name>Q6KIN7_MYCM1</name>
<keyword evidence="4" id="KW-1185">Reference proteome</keyword>
<evidence type="ECO:0000256" key="2">
    <source>
        <dbReference type="ARBA" id="ARBA00024764"/>
    </source>
</evidence>
<dbReference type="eggNOG" id="COG2739">
    <property type="taxonomic scope" value="Bacteria"/>
</dbReference>
<dbReference type="SUPFAM" id="SSF88659">
    <property type="entry name" value="Sigma3 and sigma4 domains of RNA polymerase sigma factors"/>
    <property type="match status" value="1"/>
</dbReference>
<protein>
    <submittedName>
        <fullName evidence="3">Uncharacterized protein</fullName>
    </submittedName>
</protein>